<feature type="domain" description="VQ" evidence="2">
    <location>
        <begin position="133"/>
        <end position="160"/>
    </location>
</feature>
<dbReference type="OrthoDB" id="780193at2759"/>
<feature type="compositionally biased region" description="Low complexity" evidence="1">
    <location>
        <begin position="1"/>
        <end position="13"/>
    </location>
</feature>
<accession>A0A9W7LW23</accession>
<dbReference type="Proteomes" id="UP001165190">
    <property type="component" value="Unassembled WGS sequence"/>
</dbReference>
<feature type="compositionally biased region" description="Low complexity" evidence="1">
    <location>
        <begin position="78"/>
        <end position="95"/>
    </location>
</feature>
<dbReference type="PANTHER" id="PTHR33179">
    <property type="entry name" value="VQ MOTIF-CONTAINING PROTEIN"/>
    <property type="match status" value="1"/>
</dbReference>
<evidence type="ECO:0000313" key="4">
    <source>
        <dbReference type="Proteomes" id="UP001165190"/>
    </source>
</evidence>
<name>A0A9W7LW23_HIBTR</name>
<dbReference type="InterPro" id="IPR039609">
    <property type="entry name" value="VQ_15/22"/>
</dbReference>
<sequence length="335" mass="36200">MDSGNSSSLQSSSGDDEEYCPAFLNPSGHFSALSHHQPPTFFVPSPSYLNNPFSQSQLLHLDGVRPRSLRSDPNCTDLLLGSSSSSQSILGPQGLNPGSFPRSSSVQTRPPHDNNGVRSSTKNPKKRTRASRTAPTTVLTTDTTNFRAMVQEFTGIPAPPFPATSSYSRRLDLFGSGSGLGSLYPLRPSAKRVQLTPFVSSSSSPPLLNSPLVDAAINTSTNPSNYQLPWQPRNMLYLQKQSPILPFQSFLHPPPLHPSVNMHGLGELGLSHSQVNANLGGLAPDVARHGNGRDGVVLNQDHLRALDWNYGNTSDSHEKALENVSSRAEWICPSE</sequence>
<evidence type="ECO:0000313" key="3">
    <source>
        <dbReference type="EMBL" id="GMI77210.1"/>
    </source>
</evidence>
<proteinExistence type="predicted"/>
<evidence type="ECO:0000256" key="1">
    <source>
        <dbReference type="SAM" id="MobiDB-lite"/>
    </source>
</evidence>
<dbReference type="InterPro" id="IPR008889">
    <property type="entry name" value="VQ"/>
</dbReference>
<keyword evidence="4" id="KW-1185">Reference proteome</keyword>
<gene>
    <name evidence="3" type="ORF">HRI_001390300</name>
</gene>
<dbReference type="EMBL" id="BSYR01000013">
    <property type="protein sequence ID" value="GMI77210.1"/>
    <property type="molecule type" value="Genomic_DNA"/>
</dbReference>
<protein>
    <recommendedName>
        <fullName evidence="2">VQ domain-containing protein</fullName>
    </recommendedName>
</protein>
<organism evidence="3 4">
    <name type="scientific">Hibiscus trionum</name>
    <name type="common">Flower of an hour</name>
    <dbReference type="NCBI Taxonomy" id="183268"/>
    <lineage>
        <taxon>Eukaryota</taxon>
        <taxon>Viridiplantae</taxon>
        <taxon>Streptophyta</taxon>
        <taxon>Embryophyta</taxon>
        <taxon>Tracheophyta</taxon>
        <taxon>Spermatophyta</taxon>
        <taxon>Magnoliopsida</taxon>
        <taxon>eudicotyledons</taxon>
        <taxon>Gunneridae</taxon>
        <taxon>Pentapetalae</taxon>
        <taxon>rosids</taxon>
        <taxon>malvids</taxon>
        <taxon>Malvales</taxon>
        <taxon>Malvaceae</taxon>
        <taxon>Malvoideae</taxon>
        <taxon>Hibiscus</taxon>
    </lineage>
</organism>
<dbReference type="AlphaFoldDB" id="A0A9W7LW23"/>
<reference evidence="3" key="1">
    <citation type="submission" date="2023-05" db="EMBL/GenBank/DDBJ databases">
        <title>Genome and transcriptome analyses reveal genes involved in the formation of fine ridges on petal epidermal cells in Hibiscus trionum.</title>
        <authorList>
            <person name="Koshimizu S."/>
            <person name="Masuda S."/>
            <person name="Ishii T."/>
            <person name="Shirasu K."/>
            <person name="Hoshino A."/>
            <person name="Arita M."/>
        </authorList>
    </citation>
    <scope>NUCLEOTIDE SEQUENCE</scope>
    <source>
        <strain evidence="3">Hamamatsu line</strain>
    </source>
</reference>
<evidence type="ECO:0000259" key="2">
    <source>
        <dbReference type="Pfam" id="PF05678"/>
    </source>
</evidence>
<dbReference type="PANTHER" id="PTHR33179:SF58">
    <property type="entry name" value="OS08G0409500 PROTEIN"/>
    <property type="match status" value="1"/>
</dbReference>
<feature type="region of interest" description="Disordered" evidence="1">
    <location>
        <begin position="75"/>
        <end position="140"/>
    </location>
</feature>
<comment type="caution">
    <text evidence="3">The sequence shown here is derived from an EMBL/GenBank/DDBJ whole genome shotgun (WGS) entry which is preliminary data.</text>
</comment>
<feature type="region of interest" description="Disordered" evidence="1">
    <location>
        <begin position="1"/>
        <end position="20"/>
    </location>
</feature>
<dbReference type="Pfam" id="PF05678">
    <property type="entry name" value="VQ"/>
    <property type="match status" value="1"/>
</dbReference>